<dbReference type="Proteomes" id="UP000230605">
    <property type="component" value="Chromosome 6"/>
</dbReference>
<gene>
    <name evidence="2" type="ORF">CB0940_08793</name>
    <name evidence="3" type="ORF">RHO25_010031</name>
</gene>
<evidence type="ECO:0000256" key="1">
    <source>
        <dbReference type="SAM" id="MobiDB-lite"/>
    </source>
</evidence>
<evidence type="ECO:0000313" key="2">
    <source>
        <dbReference type="EMBL" id="PIA94256.1"/>
    </source>
</evidence>
<name>A0A2G5HNX3_CERBT</name>
<sequence>MGLFSRKGKSSKDSSAAEELKKSAVQTKVTKKFVPRHGSAKVTDHNAPEEDASDGYQTSVIESRRIEIPRHDGTFQRAAYARGSMTAPASPSGQRFRQDSAYDEDGHGHPADSIPMPPAFKERPSVYRPKYQQRSSSDHFAAAPAPRKHSTPGGYYTPQASSDSGYESAEPISAAHSRVPSELNLLDYSPSYLQLTQTMPELKLYTDEQSRGRESSPKHKSVGNVSPLDLNSDARSIRSNKSVSKRTRFEDDAEPMPSLQALEQYKTSDELTSRPASLWLSNQDAESATREQHQAETRSHSEQPHPRMRQSSQSSTAHTSPVDPRQIRVGSLPPLSVLEGFKVNKKGKILDEEGDAIGELVEGDLLDCVRQKANANGEVIDEYGRVVGRVRTCAPAHAPANISTHQHIVVTSPAPATQDSPAVVERDVASTLESQPAAPLPSYAADPAPHVKDDQPHAEEAAAHDTPPVKPAEEIAEEPIIAEQKTLSHHMMQAAVPTQESKRMPRSASEKSLSELTKAYVRPAMSSVPENNVPEDESIPASPGLFAYRGEIPKTDGAPSVRRRSNSPPQISALIMPTPITPGQLPNPAHYAKLALVGGFSNSTLHPPMRPTGANSRRTTTHFGGSVANGSRPPLPSALKKTQSHTYGFEIGPSGSESSSDDGRMLSMPHSRAASVITNTTVSSKPRTYFTHGGKVTVEVATKAAETAAPKPVAPPVPVEDKKKSRMSMSFRRKSKAAA</sequence>
<evidence type="ECO:0000313" key="5">
    <source>
        <dbReference type="Proteomes" id="UP001302367"/>
    </source>
</evidence>
<feature type="compositionally biased region" description="Polar residues" evidence="1">
    <location>
        <begin position="233"/>
        <end position="242"/>
    </location>
</feature>
<keyword evidence="5" id="KW-1185">Reference proteome</keyword>
<feature type="region of interest" description="Disordered" evidence="1">
    <location>
        <begin position="648"/>
        <end position="667"/>
    </location>
</feature>
<feature type="region of interest" description="Disordered" evidence="1">
    <location>
        <begin position="203"/>
        <end position="331"/>
    </location>
</feature>
<dbReference type="OrthoDB" id="3946749at2759"/>
<dbReference type="EMBL" id="CP134189">
    <property type="protein sequence ID" value="WPB05379.1"/>
    <property type="molecule type" value="Genomic_DNA"/>
</dbReference>
<evidence type="ECO:0000313" key="3">
    <source>
        <dbReference type="EMBL" id="WPB05379.1"/>
    </source>
</evidence>
<protein>
    <submittedName>
        <fullName evidence="2">Uncharacterized protein</fullName>
    </submittedName>
</protein>
<dbReference type="Proteomes" id="UP001302367">
    <property type="component" value="Chromosome 6"/>
</dbReference>
<feature type="region of interest" description="Disordered" evidence="1">
    <location>
        <begin position="1"/>
        <end position="175"/>
    </location>
</feature>
<reference evidence="2 4" key="1">
    <citation type="submission" date="2015-10" db="EMBL/GenBank/DDBJ databases">
        <title>The cercosporin biosynthetic gene cluster was horizontally transferred to several fungal lineages and shown to be expanded in Cercospora beticola based on microsynteny with recipient genomes.</title>
        <authorList>
            <person name="De Jonge R."/>
            <person name="Ebert M.K."/>
            <person name="Suttle J.C."/>
            <person name="Jurick Ii W.M."/>
            <person name="Secor G.A."/>
            <person name="Thomma B.P."/>
            <person name="Van De Peer Y."/>
            <person name="Bolton M.D."/>
        </authorList>
    </citation>
    <scope>NUCLEOTIDE SEQUENCE [LARGE SCALE GENOMIC DNA]</scope>
    <source>
        <strain evidence="2 4">09-40</strain>
    </source>
</reference>
<dbReference type="PANTHER" id="PTHR39461:SF1">
    <property type="entry name" value="LEA DOMAIN PROTEIN (AFU_ORTHOLOGUE AFUA_8G04920)"/>
    <property type="match status" value="1"/>
</dbReference>
<dbReference type="EMBL" id="LKMD01000104">
    <property type="protein sequence ID" value="PIA94256.1"/>
    <property type="molecule type" value="Genomic_DNA"/>
</dbReference>
<organism evidence="2 4">
    <name type="scientific">Cercospora beticola</name>
    <name type="common">Sugarbeet leaf spot fungus</name>
    <dbReference type="NCBI Taxonomy" id="122368"/>
    <lineage>
        <taxon>Eukaryota</taxon>
        <taxon>Fungi</taxon>
        <taxon>Dikarya</taxon>
        <taxon>Ascomycota</taxon>
        <taxon>Pezizomycotina</taxon>
        <taxon>Dothideomycetes</taxon>
        <taxon>Dothideomycetidae</taxon>
        <taxon>Mycosphaerellales</taxon>
        <taxon>Mycosphaerellaceae</taxon>
        <taxon>Cercospora</taxon>
    </lineage>
</organism>
<dbReference type="AlphaFoldDB" id="A0A2G5HNX3"/>
<feature type="compositionally biased region" description="Basic and acidic residues" evidence="1">
    <location>
        <begin position="96"/>
        <end position="110"/>
    </location>
</feature>
<dbReference type="PANTHER" id="PTHR39461">
    <property type="entry name" value="LEA DOMAIN PROTEIN (AFU_ORTHOLOGUE AFUA_8G04920)"/>
    <property type="match status" value="1"/>
</dbReference>
<feature type="compositionally biased region" description="Polar residues" evidence="1">
    <location>
        <begin position="309"/>
        <end position="319"/>
    </location>
</feature>
<proteinExistence type="predicted"/>
<feature type="compositionally biased region" description="Basic and acidic residues" evidence="1">
    <location>
        <begin position="449"/>
        <end position="463"/>
    </location>
</feature>
<evidence type="ECO:0000313" key="4">
    <source>
        <dbReference type="Proteomes" id="UP000230605"/>
    </source>
</evidence>
<dbReference type="InterPro" id="IPR022124">
    <property type="entry name" value="DUF3659"/>
</dbReference>
<feature type="compositionally biased region" description="Basic and acidic residues" evidence="1">
    <location>
        <begin position="287"/>
        <end position="305"/>
    </location>
</feature>
<feature type="region of interest" description="Disordered" evidence="1">
    <location>
        <begin position="425"/>
        <end position="471"/>
    </location>
</feature>
<feature type="region of interest" description="Disordered" evidence="1">
    <location>
        <begin position="704"/>
        <end position="739"/>
    </location>
</feature>
<dbReference type="Pfam" id="PF12396">
    <property type="entry name" value="DUF3659"/>
    <property type="match status" value="1"/>
</dbReference>
<feature type="compositionally biased region" description="Basic and acidic residues" evidence="1">
    <location>
        <begin position="204"/>
        <end position="217"/>
    </location>
</feature>
<reference evidence="3 5" key="2">
    <citation type="submission" date="2023-09" db="EMBL/GenBank/DDBJ databases">
        <title>Complete-Gapless Cercospora beticola genome.</title>
        <authorList>
            <person name="Wyatt N.A."/>
            <person name="Spanner R.E."/>
            <person name="Bolton M.D."/>
        </authorList>
    </citation>
    <scope>NUCLEOTIDE SEQUENCE [LARGE SCALE GENOMIC DNA]</scope>
    <source>
        <strain evidence="3">Cb09-40</strain>
    </source>
</reference>
<feature type="compositionally biased region" description="Basic residues" evidence="1">
    <location>
        <begin position="29"/>
        <end position="39"/>
    </location>
</feature>
<accession>A0A2G5HNX3</accession>
<feature type="compositionally biased region" description="Basic and acidic residues" evidence="1">
    <location>
        <begin position="62"/>
        <end position="74"/>
    </location>
</feature>